<accession>A0A368Y490</accession>
<feature type="chain" id="PRO_5016883779" evidence="2">
    <location>
        <begin position="19"/>
        <end position="614"/>
    </location>
</feature>
<dbReference type="Proteomes" id="UP000252884">
    <property type="component" value="Unassembled WGS sequence"/>
</dbReference>
<sequence length="614" mass="60915">MRWMRYLAAVAVAGLVVACGGGGSSTGSSGGGTITPTPAVASVEVLSSAATLASASANSVTITALVKNAANNGMADTAVSFVADSGVLQSVAATTDANGAATATLATGANRANRDIRVTVTAGTITGSVVLPVTGTALSLVGVGSVLVAGTTTYTATLRDSGGNAISGSALTVSSSLGNNVSPTGLTTDVNGSATFNYVANNAGNDVLTVSGGGASTTLAVAVSGEDFAVVSPSAGTEVFVNSSREVRVRYRSAGAGVAGQTVNFSTTRGTVSVASVLTDANGEAAVNLVSATAGPATVTAQMGGGALTSVALLFTAATPDSVVLQINPSAVQPNASGSSTNRAQLQAVVRDASGNPVKGRTVNFTLVTDTSGGRLGTGTGTTDANGTISDTFISGPLSTAADGVQIRATVAGTSVQSTAALTVSNQALFIAIATSNTIANKDETVYSKPFSLRVTDANGAAVRNQSVVLSVFPTVYYKGNLSYSEDDGAWGYNMARGVQGCVNEDRDRNGILGPNEDTNRDGRLTPGMPGVIPVATVTTDDTGFASFAVEYGEQYAPWVEFEITARASVAGTESSSKLSYLAGGVAGDFTSKTPGPAGQWSPFGTVLDCTVAN</sequence>
<evidence type="ECO:0000313" key="5">
    <source>
        <dbReference type="Proteomes" id="UP000252884"/>
    </source>
</evidence>
<dbReference type="PROSITE" id="PS51257">
    <property type="entry name" value="PROKAR_LIPOPROTEIN"/>
    <property type="match status" value="1"/>
</dbReference>
<dbReference type="InterPro" id="IPR008964">
    <property type="entry name" value="Invasin/intimin_cell_adhesion"/>
</dbReference>
<feature type="domain" description="Big-1" evidence="3">
    <location>
        <begin position="229"/>
        <end position="316"/>
    </location>
</feature>
<feature type="domain" description="Big-1" evidence="3">
    <location>
        <begin position="326"/>
        <end position="423"/>
    </location>
</feature>
<comment type="caution">
    <text evidence="4">The sequence shown here is derived from an EMBL/GenBank/DDBJ whole genome shotgun (WGS) entry which is preliminary data.</text>
</comment>
<feature type="domain" description="Big-1" evidence="3">
    <location>
        <begin position="45"/>
        <end position="136"/>
    </location>
</feature>
<evidence type="ECO:0000256" key="1">
    <source>
        <dbReference type="ARBA" id="ARBA00010116"/>
    </source>
</evidence>
<dbReference type="SMART" id="SM00634">
    <property type="entry name" value="BID_1"/>
    <property type="match status" value="4"/>
</dbReference>
<evidence type="ECO:0000259" key="3">
    <source>
        <dbReference type="PROSITE" id="PS51127"/>
    </source>
</evidence>
<feature type="signal peptide" evidence="2">
    <location>
        <begin position="1"/>
        <end position="18"/>
    </location>
</feature>
<dbReference type="OrthoDB" id="8697973at2"/>
<dbReference type="Pfam" id="PF02369">
    <property type="entry name" value="Big_1"/>
    <property type="match status" value="2"/>
</dbReference>
<evidence type="ECO:0000256" key="2">
    <source>
        <dbReference type="SAM" id="SignalP"/>
    </source>
</evidence>
<dbReference type="InterPro" id="IPR003344">
    <property type="entry name" value="Big_1_dom"/>
</dbReference>
<dbReference type="SUPFAM" id="SSF49373">
    <property type="entry name" value="Invasin/intimin cell-adhesion fragments"/>
    <property type="match status" value="4"/>
</dbReference>
<dbReference type="PROSITE" id="PS51127">
    <property type="entry name" value="BIG1"/>
    <property type="match status" value="3"/>
</dbReference>
<evidence type="ECO:0000313" key="4">
    <source>
        <dbReference type="EMBL" id="RCW74138.1"/>
    </source>
</evidence>
<protein>
    <submittedName>
        <fullName evidence="4">Ig-like protein group 1</fullName>
    </submittedName>
</protein>
<dbReference type="InterPro" id="IPR013783">
    <property type="entry name" value="Ig-like_fold"/>
</dbReference>
<keyword evidence="2" id="KW-0732">Signal</keyword>
<keyword evidence="5" id="KW-1185">Reference proteome</keyword>
<name>A0A368Y490_9BURK</name>
<organism evidence="4 5">
    <name type="scientific">Pseudorhodoferax soli</name>
    <dbReference type="NCBI Taxonomy" id="545864"/>
    <lineage>
        <taxon>Bacteria</taxon>
        <taxon>Pseudomonadati</taxon>
        <taxon>Pseudomonadota</taxon>
        <taxon>Betaproteobacteria</taxon>
        <taxon>Burkholderiales</taxon>
        <taxon>Comamonadaceae</taxon>
    </lineage>
</organism>
<gene>
    <name evidence="4" type="ORF">DES41_102459</name>
</gene>
<proteinExistence type="inferred from homology"/>
<comment type="similarity">
    <text evidence="1">Belongs to the intimin/invasin family.</text>
</comment>
<dbReference type="EMBL" id="QPJK01000002">
    <property type="protein sequence ID" value="RCW74138.1"/>
    <property type="molecule type" value="Genomic_DNA"/>
</dbReference>
<reference evidence="4 5" key="1">
    <citation type="submission" date="2018-07" db="EMBL/GenBank/DDBJ databases">
        <title>Genomic Encyclopedia of Type Strains, Phase IV (KMG-IV): sequencing the most valuable type-strain genomes for metagenomic binning, comparative biology and taxonomic classification.</title>
        <authorList>
            <person name="Goeker M."/>
        </authorList>
    </citation>
    <scope>NUCLEOTIDE SEQUENCE [LARGE SCALE GENOMIC DNA]</scope>
    <source>
        <strain evidence="4 5">DSM 21634</strain>
    </source>
</reference>
<dbReference type="AlphaFoldDB" id="A0A368Y490"/>
<dbReference type="Gene3D" id="2.60.40.10">
    <property type="entry name" value="Immunoglobulins"/>
    <property type="match status" value="4"/>
</dbReference>